<gene>
    <name evidence="1" type="ORF">CWATWH0401_4975</name>
</gene>
<evidence type="ECO:0000313" key="2">
    <source>
        <dbReference type="Proteomes" id="UP000018198"/>
    </source>
</evidence>
<organism evidence="1 2">
    <name type="scientific">Crocosphaera watsonii WH 0401</name>
    <dbReference type="NCBI Taxonomy" id="555881"/>
    <lineage>
        <taxon>Bacteria</taxon>
        <taxon>Bacillati</taxon>
        <taxon>Cyanobacteriota</taxon>
        <taxon>Cyanophyceae</taxon>
        <taxon>Oscillatoriophycideae</taxon>
        <taxon>Chroococcales</taxon>
        <taxon>Aphanothecaceae</taxon>
        <taxon>Crocosphaera</taxon>
    </lineage>
</organism>
<protein>
    <submittedName>
        <fullName evidence="1">Uncharacterized protein</fullName>
    </submittedName>
</protein>
<comment type="caution">
    <text evidence="1">The sequence shown here is derived from an EMBL/GenBank/DDBJ whole genome shotgun (WGS) entry which is preliminary data.</text>
</comment>
<dbReference type="AlphaFoldDB" id="T2J4G2"/>
<dbReference type="EMBL" id="CAQM01000204">
    <property type="protein sequence ID" value="CCQ60778.1"/>
    <property type="molecule type" value="Genomic_DNA"/>
</dbReference>
<sequence length="39" mass="4335">MFSTTGKKVLTRLFLWLLFEISLTCLGLDAHGVTSPLKP</sequence>
<reference evidence="1 2" key="2">
    <citation type="submission" date="2013-09" db="EMBL/GenBank/DDBJ databases">
        <title>Whole genome comparison of six Crocosphaera watsonii strains with differing phenotypes.</title>
        <authorList>
            <person name="Bench S.R."/>
            <person name="Heller P."/>
            <person name="Frank I."/>
            <person name="Arciniega M."/>
            <person name="Shilova I.N."/>
            <person name="Zehr J.P."/>
        </authorList>
    </citation>
    <scope>NUCLEOTIDE SEQUENCE [LARGE SCALE GENOMIC DNA]</scope>
    <source>
        <strain evidence="1 2">WH 0401</strain>
    </source>
</reference>
<accession>T2J4G2</accession>
<proteinExistence type="predicted"/>
<dbReference type="Proteomes" id="UP000018198">
    <property type="component" value="Unassembled WGS sequence"/>
</dbReference>
<evidence type="ECO:0000313" key="1">
    <source>
        <dbReference type="EMBL" id="CCQ60778.1"/>
    </source>
</evidence>
<reference evidence="1 2" key="1">
    <citation type="submission" date="2013-01" db="EMBL/GenBank/DDBJ databases">
        <authorList>
            <person name="Bench S."/>
        </authorList>
    </citation>
    <scope>NUCLEOTIDE SEQUENCE [LARGE SCALE GENOMIC DNA]</scope>
    <source>
        <strain evidence="1 2">WH 0401</strain>
    </source>
</reference>
<name>T2J4G2_CROWT</name>